<protein>
    <recommendedName>
        <fullName evidence="5">Protein kinase domain-containing protein</fullName>
    </recommendedName>
</protein>
<dbReference type="PROSITE" id="PS00108">
    <property type="entry name" value="PROTEIN_KINASE_ST"/>
    <property type="match status" value="1"/>
</dbReference>
<keyword evidence="2" id="KW-0547">Nucleotide-binding</keyword>
<reference evidence="6 7" key="1">
    <citation type="journal article" date="2016" name="Nat. Commun.">
        <title>Thousands of microbial genomes shed light on interconnected biogeochemical processes in an aquifer system.</title>
        <authorList>
            <person name="Anantharaman K."/>
            <person name="Brown C.T."/>
            <person name="Hug L.A."/>
            <person name="Sharon I."/>
            <person name="Castelle C.J."/>
            <person name="Probst A.J."/>
            <person name="Thomas B.C."/>
            <person name="Singh A."/>
            <person name="Wilkins M.J."/>
            <person name="Karaoz U."/>
            <person name="Brodie E.L."/>
            <person name="Williams K.H."/>
            <person name="Hubbard S.S."/>
            <person name="Banfield J.F."/>
        </authorList>
    </citation>
    <scope>NUCLEOTIDE SEQUENCE [LARGE SCALE GENOMIC DNA]</scope>
</reference>
<dbReference type="Proteomes" id="UP000178127">
    <property type="component" value="Unassembled WGS sequence"/>
</dbReference>
<name>A0A1F4VCX0_UNCKA</name>
<organism evidence="6 7">
    <name type="scientific">candidate division WWE3 bacterium RIFCSPHIGHO2_02_FULL_38_14</name>
    <dbReference type="NCBI Taxonomy" id="1802620"/>
    <lineage>
        <taxon>Bacteria</taxon>
        <taxon>Katanobacteria</taxon>
    </lineage>
</organism>
<dbReference type="Gene3D" id="1.10.510.10">
    <property type="entry name" value="Transferase(Phosphotransferase) domain 1"/>
    <property type="match status" value="1"/>
</dbReference>
<evidence type="ECO:0000313" key="6">
    <source>
        <dbReference type="EMBL" id="OGC54543.1"/>
    </source>
</evidence>
<gene>
    <name evidence="6" type="ORF">A3D91_03070</name>
</gene>
<dbReference type="GO" id="GO:0005524">
    <property type="term" value="F:ATP binding"/>
    <property type="evidence" value="ECO:0007669"/>
    <property type="project" value="UniProtKB-KW"/>
</dbReference>
<keyword evidence="4" id="KW-0067">ATP-binding</keyword>
<feature type="domain" description="Protein kinase" evidence="5">
    <location>
        <begin position="118"/>
        <end position="386"/>
    </location>
</feature>
<keyword evidence="1" id="KW-0808">Transferase</keyword>
<dbReference type="GO" id="GO:0004674">
    <property type="term" value="F:protein serine/threonine kinase activity"/>
    <property type="evidence" value="ECO:0007669"/>
    <property type="project" value="TreeGrafter"/>
</dbReference>
<sequence>MLLYDMKHIDETHTATNEQPVWELLGPYLEIGEVIKKHPEAELDLREELRKRDYTDSKIEELVDRFGERVIALPYIKRNPKGSAKYGDTAVEIMWDNPRFIISKEELYKKIPDPLRKETFPNALAGGGQGILIDAYDMNLEADVVVKATNPFYYSGFKPGYLNSRLIKEAITTAKRRLLDEDVSIVTVYDGGILPTVDDRIMMSFFVMEKIDGFSLDEAGSYKINTVLDITSKLSRAIDNLNAEDIYHRDIKPGNVMLDRYGKLFLLDWGISYEAFDEYNLTGEHGTREFRAPEQAMGEVVNNTDQHALAATAWCLINIEPPIWNALFKIGFPEDKTHEYEHIDDKQALVKPADMPDEVYRVFVKAMSFNPEDRYNSCAEFAQALSSAYEQASVQTSEQPLEK</sequence>
<dbReference type="Pfam" id="PF00069">
    <property type="entry name" value="Pkinase"/>
    <property type="match status" value="1"/>
</dbReference>
<proteinExistence type="predicted"/>
<dbReference type="AlphaFoldDB" id="A0A1F4VCX0"/>
<evidence type="ECO:0000256" key="4">
    <source>
        <dbReference type="ARBA" id="ARBA00022840"/>
    </source>
</evidence>
<evidence type="ECO:0000256" key="3">
    <source>
        <dbReference type="ARBA" id="ARBA00022777"/>
    </source>
</evidence>
<evidence type="ECO:0000313" key="7">
    <source>
        <dbReference type="Proteomes" id="UP000178127"/>
    </source>
</evidence>
<dbReference type="EMBL" id="MEVD01000002">
    <property type="protein sequence ID" value="OGC54543.1"/>
    <property type="molecule type" value="Genomic_DNA"/>
</dbReference>
<dbReference type="STRING" id="1802620.A3D91_03070"/>
<dbReference type="PROSITE" id="PS50011">
    <property type="entry name" value="PROTEIN_KINASE_DOM"/>
    <property type="match status" value="1"/>
</dbReference>
<dbReference type="InterPro" id="IPR000719">
    <property type="entry name" value="Prot_kinase_dom"/>
</dbReference>
<evidence type="ECO:0000256" key="2">
    <source>
        <dbReference type="ARBA" id="ARBA00022741"/>
    </source>
</evidence>
<dbReference type="PANTHER" id="PTHR43289:SF6">
    <property type="entry name" value="SERINE_THREONINE-PROTEIN KINASE NEKL-3"/>
    <property type="match status" value="1"/>
</dbReference>
<dbReference type="CDD" id="cd14014">
    <property type="entry name" value="STKc_PknB_like"/>
    <property type="match status" value="1"/>
</dbReference>
<keyword evidence="3" id="KW-0418">Kinase</keyword>
<dbReference type="PANTHER" id="PTHR43289">
    <property type="entry name" value="MITOGEN-ACTIVATED PROTEIN KINASE KINASE KINASE 20-RELATED"/>
    <property type="match status" value="1"/>
</dbReference>
<comment type="caution">
    <text evidence="6">The sequence shown here is derived from an EMBL/GenBank/DDBJ whole genome shotgun (WGS) entry which is preliminary data.</text>
</comment>
<dbReference type="SUPFAM" id="SSF56112">
    <property type="entry name" value="Protein kinase-like (PK-like)"/>
    <property type="match status" value="1"/>
</dbReference>
<dbReference type="SMART" id="SM00220">
    <property type="entry name" value="S_TKc"/>
    <property type="match status" value="1"/>
</dbReference>
<dbReference type="InterPro" id="IPR011009">
    <property type="entry name" value="Kinase-like_dom_sf"/>
</dbReference>
<accession>A0A1F4VCX0</accession>
<dbReference type="InterPro" id="IPR008271">
    <property type="entry name" value="Ser/Thr_kinase_AS"/>
</dbReference>
<evidence type="ECO:0000256" key="1">
    <source>
        <dbReference type="ARBA" id="ARBA00022679"/>
    </source>
</evidence>
<evidence type="ECO:0000259" key="5">
    <source>
        <dbReference type="PROSITE" id="PS50011"/>
    </source>
</evidence>